<gene>
    <name evidence="6" type="ORF">J2S75_003907</name>
</gene>
<proteinExistence type="inferred from homology"/>
<dbReference type="Proteomes" id="UP001224682">
    <property type="component" value="Unassembled WGS sequence"/>
</dbReference>
<evidence type="ECO:0000313" key="7">
    <source>
        <dbReference type="Proteomes" id="UP001224682"/>
    </source>
</evidence>
<dbReference type="EMBL" id="JAUSUI010000010">
    <property type="protein sequence ID" value="MDQ0304857.1"/>
    <property type="molecule type" value="Genomic_DNA"/>
</dbReference>
<dbReference type="PANTHER" id="PTHR30419">
    <property type="entry name" value="HTH-TYPE TRANSCRIPTIONAL REGULATOR YBHD"/>
    <property type="match status" value="1"/>
</dbReference>
<dbReference type="Pfam" id="PF03466">
    <property type="entry name" value="LysR_substrate"/>
    <property type="match status" value="1"/>
</dbReference>
<dbReference type="PROSITE" id="PS50931">
    <property type="entry name" value="HTH_LYSR"/>
    <property type="match status" value="1"/>
</dbReference>
<dbReference type="Gene3D" id="3.40.190.290">
    <property type="match status" value="1"/>
</dbReference>
<evidence type="ECO:0000256" key="3">
    <source>
        <dbReference type="ARBA" id="ARBA00023125"/>
    </source>
</evidence>
<dbReference type="PANTHER" id="PTHR30419:SF8">
    <property type="entry name" value="NITROGEN ASSIMILATION TRANSCRIPTIONAL ACTIVATOR-RELATED"/>
    <property type="match status" value="1"/>
</dbReference>
<evidence type="ECO:0000313" key="6">
    <source>
        <dbReference type="EMBL" id="MDQ0304857.1"/>
    </source>
</evidence>
<name>A0ABU0BG94_9HYPH</name>
<comment type="caution">
    <text evidence="6">The sequence shown here is derived from an EMBL/GenBank/DDBJ whole genome shotgun (WGS) entry which is preliminary data.</text>
</comment>
<feature type="domain" description="HTH lysR-type" evidence="5">
    <location>
        <begin position="1"/>
        <end position="58"/>
    </location>
</feature>
<dbReference type="InterPro" id="IPR005119">
    <property type="entry name" value="LysR_subst-bd"/>
</dbReference>
<organism evidence="6 7">
    <name type="scientific">Ancylobacter polymorphus</name>
    <dbReference type="NCBI Taxonomy" id="223390"/>
    <lineage>
        <taxon>Bacteria</taxon>
        <taxon>Pseudomonadati</taxon>
        <taxon>Pseudomonadota</taxon>
        <taxon>Alphaproteobacteria</taxon>
        <taxon>Hyphomicrobiales</taxon>
        <taxon>Xanthobacteraceae</taxon>
        <taxon>Ancylobacter</taxon>
    </lineage>
</organism>
<keyword evidence="3" id="KW-0238">DNA-binding</keyword>
<dbReference type="InterPro" id="IPR036390">
    <property type="entry name" value="WH_DNA-bd_sf"/>
</dbReference>
<evidence type="ECO:0000256" key="2">
    <source>
        <dbReference type="ARBA" id="ARBA00023015"/>
    </source>
</evidence>
<keyword evidence="2" id="KW-0805">Transcription regulation</keyword>
<dbReference type="InterPro" id="IPR000847">
    <property type="entry name" value="LysR_HTH_N"/>
</dbReference>
<dbReference type="Gene3D" id="1.10.10.10">
    <property type="entry name" value="Winged helix-like DNA-binding domain superfamily/Winged helix DNA-binding domain"/>
    <property type="match status" value="1"/>
</dbReference>
<sequence length="309" mass="33879">MRFRQLECYFHVCAHGSITQAANALNIAQTALGIQIRQLEDEMGVSLLMRTSRGVQPTEAGKLFLDWVRRTLDSRHEIKRNLAAFRGDDTPQIVTVGLTPSLTLLLGADLIEAVGRSPIKINLQLTEGLSHVIVAGMASGKADIIFAFKPDASATLRCTPLLRESLYLIRRPEHPDSRTKTVALHEALGNRFAMPDRGDVVRRMIEERAATEALALDVAYEVHSITAIKQLVARGLALAILPLGCVHDEVVAGQLSASRILDAALDRTLYAIRPTDLDPAIDTLLISTFLSVYREIARAWGMGEVLMLA</sequence>
<keyword evidence="4" id="KW-0804">Transcription</keyword>
<dbReference type="RefSeq" id="WP_307022393.1">
    <property type="nucleotide sequence ID" value="NZ_JAUSUI010000010.1"/>
</dbReference>
<dbReference type="Pfam" id="PF00126">
    <property type="entry name" value="HTH_1"/>
    <property type="match status" value="1"/>
</dbReference>
<reference evidence="6 7" key="1">
    <citation type="submission" date="2023-07" db="EMBL/GenBank/DDBJ databases">
        <title>Genomic Encyclopedia of Type Strains, Phase IV (KMG-IV): sequencing the most valuable type-strain genomes for metagenomic binning, comparative biology and taxonomic classification.</title>
        <authorList>
            <person name="Goeker M."/>
        </authorList>
    </citation>
    <scope>NUCLEOTIDE SEQUENCE [LARGE SCALE GENOMIC DNA]</scope>
    <source>
        <strain evidence="6 7">DSM 2457</strain>
    </source>
</reference>
<comment type="similarity">
    <text evidence="1">Belongs to the LysR transcriptional regulatory family.</text>
</comment>
<dbReference type="InterPro" id="IPR050950">
    <property type="entry name" value="HTH-type_LysR_regulators"/>
</dbReference>
<evidence type="ECO:0000256" key="4">
    <source>
        <dbReference type="ARBA" id="ARBA00023163"/>
    </source>
</evidence>
<keyword evidence="7" id="KW-1185">Reference proteome</keyword>
<evidence type="ECO:0000256" key="1">
    <source>
        <dbReference type="ARBA" id="ARBA00009437"/>
    </source>
</evidence>
<dbReference type="SUPFAM" id="SSF53850">
    <property type="entry name" value="Periplasmic binding protein-like II"/>
    <property type="match status" value="1"/>
</dbReference>
<evidence type="ECO:0000259" key="5">
    <source>
        <dbReference type="PROSITE" id="PS50931"/>
    </source>
</evidence>
<protein>
    <submittedName>
        <fullName evidence="6">LysR family nitrogen assimilation transcriptional regulator</fullName>
    </submittedName>
</protein>
<dbReference type="PRINTS" id="PR00039">
    <property type="entry name" value="HTHLYSR"/>
</dbReference>
<dbReference type="InterPro" id="IPR036388">
    <property type="entry name" value="WH-like_DNA-bd_sf"/>
</dbReference>
<accession>A0ABU0BG94</accession>
<dbReference type="SUPFAM" id="SSF46785">
    <property type="entry name" value="Winged helix' DNA-binding domain"/>
    <property type="match status" value="1"/>
</dbReference>